<proteinExistence type="predicted"/>
<sequence>MITEKSKNLIGEEMLSLPKEMRDAINSFYWEKMSEEIGRKYLLNENEIETLQLETASFLLGLVDEDAYAGNIEDEVGTSKDEAKKISEEIFQKIFTPINNTFEENIKKNMPNRNPNAEQNLNFILSGGDYSVFMEERNKS</sequence>
<organism evidence="1 2">
    <name type="scientific">Candidatus Nomurabacteria bacterium RIFCSPLOWO2_01_FULL_36_16</name>
    <dbReference type="NCBI Taxonomy" id="1801767"/>
    <lineage>
        <taxon>Bacteria</taxon>
        <taxon>Candidatus Nomuraibacteriota</taxon>
    </lineage>
</organism>
<evidence type="ECO:0000313" key="1">
    <source>
        <dbReference type="EMBL" id="OGI87125.1"/>
    </source>
</evidence>
<accession>A0A1F6WZH6</accession>
<name>A0A1F6WZH6_9BACT</name>
<dbReference type="EMBL" id="MFUR01000005">
    <property type="protein sequence ID" value="OGI87125.1"/>
    <property type="molecule type" value="Genomic_DNA"/>
</dbReference>
<comment type="caution">
    <text evidence="1">The sequence shown here is derived from an EMBL/GenBank/DDBJ whole genome shotgun (WGS) entry which is preliminary data.</text>
</comment>
<dbReference type="Proteomes" id="UP000177001">
    <property type="component" value="Unassembled WGS sequence"/>
</dbReference>
<evidence type="ECO:0000313" key="2">
    <source>
        <dbReference type="Proteomes" id="UP000177001"/>
    </source>
</evidence>
<gene>
    <name evidence="1" type="ORF">A3A91_00455</name>
</gene>
<dbReference type="AlphaFoldDB" id="A0A1F6WZH6"/>
<reference evidence="1 2" key="1">
    <citation type="journal article" date="2016" name="Nat. Commun.">
        <title>Thousands of microbial genomes shed light on interconnected biogeochemical processes in an aquifer system.</title>
        <authorList>
            <person name="Anantharaman K."/>
            <person name="Brown C.T."/>
            <person name="Hug L.A."/>
            <person name="Sharon I."/>
            <person name="Castelle C.J."/>
            <person name="Probst A.J."/>
            <person name="Thomas B.C."/>
            <person name="Singh A."/>
            <person name="Wilkins M.J."/>
            <person name="Karaoz U."/>
            <person name="Brodie E.L."/>
            <person name="Williams K.H."/>
            <person name="Hubbard S.S."/>
            <person name="Banfield J.F."/>
        </authorList>
    </citation>
    <scope>NUCLEOTIDE SEQUENCE [LARGE SCALE GENOMIC DNA]</scope>
</reference>
<protein>
    <submittedName>
        <fullName evidence="1">Uncharacterized protein</fullName>
    </submittedName>
</protein>